<accession>A0A6N2R6C8</accession>
<keyword evidence="5 6" id="KW-0472">Membrane</keyword>
<keyword evidence="3 6" id="KW-0812">Transmembrane</keyword>
<dbReference type="Pfam" id="PF00498">
    <property type="entry name" value="FHA"/>
    <property type="match status" value="1"/>
</dbReference>
<dbReference type="Gene3D" id="2.60.200.20">
    <property type="match status" value="1"/>
</dbReference>
<evidence type="ECO:0000256" key="2">
    <source>
        <dbReference type="ARBA" id="ARBA00022553"/>
    </source>
</evidence>
<reference evidence="9" key="1">
    <citation type="submission" date="2019-11" db="EMBL/GenBank/DDBJ databases">
        <authorList>
            <person name="Feng L."/>
        </authorList>
    </citation>
    <scope>NUCLEOTIDE SEQUENCE</scope>
    <source>
        <strain evidence="9">BlongumLFYP82</strain>
    </source>
</reference>
<dbReference type="EMBL" id="JAWLRA010000004">
    <property type="protein sequence ID" value="MDW3126043.1"/>
    <property type="molecule type" value="Genomic_DNA"/>
</dbReference>
<gene>
    <name evidence="9" type="ORF">BLLFYP82_00498</name>
    <name evidence="8" type="ORF">RS890_02730</name>
</gene>
<dbReference type="Proteomes" id="UP001277803">
    <property type="component" value="Unassembled WGS sequence"/>
</dbReference>
<dbReference type="InterPro" id="IPR010432">
    <property type="entry name" value="RDD"/>
</dbReference>
<keyword evidence="2" id="KW-0597">Phosphoprotein</keyword>
<evidence type="ECO:0000313" key="8">
    <source>
        <dbReference type="EMBL" id="MDW3126043.1"/>
    </source>
</evidence>
<keyword evidence="4 6" id="KW-1133">Transmembrane helix</keyword>
<feature type="domain" description="FHA" evidence="7">
    <location>
        <begin position="313"/>
        <end position="365"/>
    </location>
</feature>
<dbReference type="CDD" id="cd00060">
    <property type="entry name" value="FHA"/>
    <property type="match status" value="1"/>
</dbReference>
<comment type="subcellular location">
    <subcellularLocation>
        <location evidence="1">Membrane</location>
        <topology evidence="1">Multi-pass membrane protein</topology>
    </subcellularLocation>
</comment>
<protein>
    <submittedName>
        <fullName evidence="9">RDD family protein</fullName>
    </submittedName>
</protein>
<dbReference type="RefSeq" id="WP_144169354.1">
    <property type="nucleotide sequence ID" value="NZ_CACRSV010000003.1"/>
</dbReference>
<evidence type="ECO:0000259" key="7">
    <source>
        <dbReference type="PROSITE" id="PS50006"/>
    </source>
</evidence>
<dbReference type="EMBL" id="CACRSV010000003">
    <property type="protein sequence ID" value="VYS76326.1"/>
    <property type="molecule type" value="Genomic_DNA"/>
</dbReference>
<evidence type="ECO:0000256" key="3">
    <source>
        <dbReference type="ARBA" id="ARBA00022692"/>
    </source>
</evidence>
<evidence type="ECO:0000313" key="9">
    <source>
        <dbReference type="EMBL" id="VYS76326.1"/>
    </source>
</evidence>
<evidence type="ECO:0000256" key="4">
    <source>
        <dbReference type="ARBA" id="ARBA00022989"/>
    </source>
</evidence>
<evidence type="ECO:0000256" key="5">
    <source>
        <dbReference type="ARBA" id="ARBA00023136"/>
    </source>
</evidence>
<dbReference type="PROSITE" id="PS50006">
    <property type="entry name" value="FHA_DOMAIN"/>
    <property type="match status" value="1"/>
</dbReference>
<reference evidence="8" key="2">
    <citation type="submission" date="2023-10" db="EMBL/GenBank/DDBJ databases">
        <title>Rapid discrimination of Bifidobacterium longum Subspecies based on MALDI-TOF MS and Machine Learning.</title>
        <authorList>
            <person name="Chen J."/>
        </authorList>
    </citation>
    <scope>NUCLEOTIDE SEQUENCE</scope>
    <source>
        <strain evidence="8">YGMCC0039</strain>
    </source>
</reference>
<dbReference type="Pfam" id="PF06271">
    <property type="entry name" value="RDD"/>
    <property type="match status" value="1"/>
</dbReference>
<dbReference type="GO" id="GO:0016020">
    <property type="term" value="C:membrane"/>
    <property type="evidence" value="ECO:0007669"/>
    <property type="project" value="UniProtKB-SubCell"/>
</dbReference>
<dbReference type="SMART" id="SM00240">
    <property type="entry name" value="FHA"/>
    <property type="match status" value="1"/>
</dbReference>
<dbReference type="InterPro" id="IPR008984">
    <property type="entry name" value="SMAD_FHA_dom_sf"/>
</dbReference>
<organism evidence="9">
    <name type="scientific">Bifidobacterium longum</name>
    <dbReference type="NCBI Taxonomy" id="216816"/>
    <lineage>
        <taxon>Bacteria</taxon>
        <taxon>Bacillati</taxon>
        <taxon>Actinomycetota</taxon>
        <taxon>Actinomycetes</taxon>
        <taxon>Bifidobacteriales</taxon>
        <taxon>Bifidobacteriaceae</taxon>
        <taxon>Bifidobacterium</taxon>
    </lineage>
</organism>
<name>A0A6N2R6C8_BIFLN</name>
<evidence type="ECO:0000256" key="6">
    <source>
        <dbReference type="SAM" id="Phobius"/>
    </source>
</evidence>
<dbReference type="SUPFAM" id="SSF49879">
    <property type="entry name" value="SMAD/FHA domain"/>
    <property type="match status" value="1"/>
</dbReference>
<evidence type="ECO:0000256" key="1">
    <source>
        <dbReference type="ARBA" id="ARBA00004141"/>
    </source>
</evidence>
<dbReference type="AlphaFoldDB" id="A0A6N2R6C8"/>
<dbReference type="InterPro" id="IPR000253">
    <property type="entry name" value="FHA_dom"/>
</dbReference>
<proteinExistence type="predicted"/>
<feature type="transmembrane region" description="Helical" evidence="6">
    <location>
        <begin position="109"/>
        <end position="131"/>
    </location>
</feature>
<sequence>MVTAAATSVVSHQERTITGYGAASAGKQCAASLIDVCCVALGTVVAMVLSRNPVVCVMIAVEMVLVFAVWEAVRGETPGKVVLGVRTVRVECQRDHRNGILPAGLSRAFVKYLVLLASSMVFGIGLLIMICSPMFSRSELRQGWADKIARLAEADIHKQVTAALPVQKLQFHTVSSSTMHESTTSGSALSVPAPEPAPAPVIPKTPVSPAVPSVPLSAPAPALAPVPIVRATPAAPLVPAVSTPSVPSAPTAKSMPLPVAQPSVRKVKHTALPSPAGNALPSRPGNVPPVPPKQITIYFEDGSREPLVIPSNVVLGRNPSPQQNGDVVLAVPDRTGTVSRNHVRLEITAGHMWITDLNSTNGTRVVNEDGEEIDLVAQQRHAIQSGARISLGDMGCSIIMAKSRGRRS</sequence>